<evidence type="ECO:0000313" key="3">
    <source>
        <dbReference type="Proteomes" id="UP000250235"/>
    </source>
</evidence>
<feature type="region of interest" description="Disordered" evidence="1">
    <location>
        <begin position="61"/>
        <end position="81"/>
    </location>
</feature>
<dbReference type="EMBL" id="KQ997594">
    <property type="protein sequence ID" value="KZV43895.1"/>
    <property type="molecule type" value="Genomic_DNA"/>
</dbReference>
<evidence type="ECO:0000313" key="2">
    <source>
        <dbReference type="EMBL" id="KZV43895.1"/>
    </source>
</evidence>
<protein>
    <submittedName>
        <fullName evidence="2">Uncharacterized protein</fullName>
    </submittedName>
</protein>
<sequence>MGLNPSTESKHKTASNNKNKMQMLCTRWWTTTKSSNRKGSQSTAQLNLQQMVATGCVPSVVANHSPEDNTRIPDASTTRPAVAQPMNCDWQPQQATKHITSKAISQFTQAVTLLKLQAQPEAHNKARNKIQTKNRKATCNDENRMQEQQLRAFDRASYSFQKRYRMKELFERSPTLPRMGKTVAGINGKRPEKVTVNSTKGLKKTENEVERNISKGHGLVRWDRLDLGVVQPAGAPTMVDGAGSPRGVKKRGRKVGGVMREFGLQCPTSPLLPPRKVPLEDLIYTSCTEPIPQPASARNPRLHQSSAVTHLFYAYVRKATNTEFNVVVLGRDLILHFGFEIHSLYNIAQLSRM</sequence>
<organism evidence="2 3">
    <name type="scientific">Dorcoceras hygrometricum</name>
    <dbReference type="NCBI Taxonomy" id="472368"/>
    <lineage>
        <taxon>Eukaryota</taxon>
        <taxon>Viridiplantae</taxon>
        <taxon>Streptophyta</taxon>
        <taxon>Embryophyta</taxon>
        <taxon>Tracheophyta</taxon>
        <taxon>Spermatophyta</taxon>
        <taxon>Magnoliopsida</taxon>
        <taxon>eudicotyledons</taxon>
        <taxon>Gunneridae</taxon>
        <taxon>Pentapetalae</taxon>
        <taxon>asterids</taxon>
        <taxon>lamiids</taxon>
        <taxon>Lamiales</taxon>
        <taxon>Gesneriaceae</taxon>
        <taxon>Didymocarpoideae</taxon>
        <taxon>Trichosporeae</taxon>
        <taxon>Loxocarpinae</taxon>
        <taxon>Dorcoceras</taxon>
    </lineage>
</organism>
<keyword evidence="3" id="KW-1185">Reference proteome</keyword>
<proteinExistence type="predicted"/>
<evidence type="ECO:0000256" key="1">
    <source>
        <dbReference type="SAM" id="MobiDB-lite"/>
    </source>
</evidence>
<dbReference type="Proteomes" id="UP000250235">
    <property type="component" value="Unassembled WGS sequence"/>
</dbReference>
<name>A0A2Z7CB45_9LAMI</name>
<feature type="region of interest" description="Disordered" evidence="1">
    <location>
        <begin position="1"/>
        <end position="20"/>
    </location>
</feature>
<reference evidence="2 3" key="1">
    <citation type="journal article" date="2015" name="Proc. Natl. Acad. Sci. U.S.A.">
        <title>The resurrection genome of Boea hygrometrica: A blueprint for survival of dehydration.</title>
        <authorList>
            <person name="Xiao L."/>
            <person name="Yang G."/>
            <person name="Zhang L."/>
            <person name="Yang X."/>
            <person name="Zhao S."/>
            <person name="Ji Z."/>
            <person name="Zhou Q."/>
            <person name="Hu M."/>
            <person name="Wang Y."/>
            <person name="Chen M."/>
            <person name="Xu Y."/>
            <person name="Jin H."/>
            <person name="Xiao X."/>
            <person name="Hu G."/>
            <person name="Bao F."/>
            <person name="Hu Y."/>
            <person name="Wan P."/>
            <person name="Li L."/>
            <person name="Deng X."/>
            <person name="Kuang T."/>
            <person name="Xiang C."/>
            <person name="Zhu J.K."/>
            <person name="Oliver M.J."/>
            <person name="He Y."/>
        </authorList>
    </citation>
    <scope>NUCLEOTIDE SEQUENCE [LARGE SCALE GENOMIC DNA]</scope>
    <source>
        <strain evidence="3">cv. XS01</strain>
    </source>
</reference>
<accession>A0A2Z7CB45</accession>
<dbReference type="AlphaFoldDB" id="A0A2Z7CB45"/>
<gene>
    <name evidence="2" type="ORF">F511_34950</name>
</gene>